<name>A0A7T5VD24_9BACT</name>
<proteinExistence type="predicted"/>
<dbReference type="AlphaFoldDB" id="A0A7T5VD24"/>
<dbReference type="RefSeq" id="WP_199261035.1">
    <property type="nucleotide sequence ID" value="NZ_CP054140.1"/>
</dbReference>
<feature type="signal peptide" evidence="1">
    <location>
        <begin position="1"/>
        <end position="25"/>
    </location>
</feature>
<evidence type="ECO:0000256" key="1">
    <source>
        <dbReference type="SAM" id="SignalP"/>
    </source>
</evidence>
<dbReference type="KEGG" id="dog:HP555_07270"/>
<gene>
    <name evidence="2" type="ORF">HP555_07270</name>
</gene>
<reference evidence="2 3" key="1">
    <citation type="submission" date="2020-05" db="EMBL/GenBank/DDBJ databases">
        <title>Complete genome of Desulfobulbus oligotrophicus.</title>
        <authorList>
            <person name="Podar M."/>
        </authorList>
    </citation>
    <scope>NUCLEOTIDE SEQUENCE [LARGE SCALE GENOMIC DNA]</scope>
    <source>
        <strain evidence="2 3">Prop6</strain>
    </source>
</reference>
<feature type="chain" id="PRO_5032292340" evidence="1">
    <location>
        <begin position="26"/>
        <end position="294"/>
    </location>
</feature>
<sequence>MMKGKLIIKLAAVLAMTLFAGSALAAGFNSMQEKKLGQGTVQVYDFGALKLHAYQTDDPMHDASFLLETTKNLVAMESPSFDADIAEWKSYVGSLGKPLTDILLSYHPTGGKWYGDAKSHATAKAKQAMTAGATKELIANLSQTFGAGFNTQIPAIDSLLKAGANTVGGIDVKIIEAGDGYDIALPAIKVIYTHMLGADTHSILAGQEHIKAVLASLESMKANSYVLILSSHHTPETLADVDTKIAYIKAVQTLAAQSSDRDDFVARVKKAFPDYAGLNYLDMTAGFMFAKEAN</sequence>
<organism evidence="2 3">
    <name type="scientific">Desulfobulbus oligotrophicus</name>
    <dbReference type="NCBI Taxonomy" id="1909699"/>
    <lineage>
        <taxon>Bacteria</taxon>
        <taxon>Pseudomonadati</taxon>
        <taxon>Thermodesulfobacteriota</taxon>
        <taxon>Desulfobulbia</taxon>
        <taxon>Desulfobulbales</taxon>
        <taxon>Desulfobulbaceae</taxon>
        <taxon>Desulfobulbus</taxon>
    </lineage>
</organism>
<evidence type="ECO:0000313" key="3">
    <source>
        <dbReference type="Proteomes" id="UP000596092"/>
    </source>
</evidence>
<keyword evidence="3" id="KW-1185">Reference proteome</keyword>
<dbReference type="EMBL" id="CP054140">
    <property type="protein sequence ID" value="QQG65680.1"/>
    <property type="molecule type" value="Genomic_DNA"/>
</dbReference>
<dbReference type="Proteomes" id="UP000596092">
    <property type="component" value="Chromosome"/>
</dbReference>
<evidence type="ECO:0000313" key="2">
    <source>
        <dbReference type="EMBL" id="QQG65680.1"/>
    </source>
</evidence>
<protein>
    <submittedName>
        <fullName evidence="2">Uncharacterized protein</fullName>
    </submittedName>
</protein>
<keyword evidence="1" id="KW-0732">Signal</keyword>
<accession>A0A7T5VD24</accession>